<dbReference type="Gene3D" id="3.40.50.300">
    <property type="entry name" value="P-loop containing nucleotide triphosphate hydrolases"/>
    <property type="match status" value="1"/>
</dbReference>
<evidence type="ECO:0000256" key="1">
    <source>
        <dbReference type="ARBA" id="ARBA00022741"/>
    </source>
</evidence>
<gene>
    <name evidence="3" type="ORF">Malapachy_0113</name>
</gene>
<dbReference type="PROSITE" id="PS51420">
    <property type="entry name" value="RHO"/>
    <property type="match status" value="1"/>
</dbReference>
<dbReference type="EMBL" id="LGAV01000006">
    <property type="protein sequence ID" value="KOS13532.1"/>
    <property type="molecule type" value="Genomic_DNA"/>
</dbReference>
<name>A0A0M9VNU4_9BASI</name>
<reference evidence="3 4" key="1">
    <citation type="submission" date="2015-07" db="EMBL/GenBank/DDBJ databases">
        <title>Draft Genome Sequence of Malassezia furfur CBS1878 and Malassezia pachydermatis CBS1879.</title>
        <authorList>
            <person name="Triana S."/>
            <person name="Ohm R."/>
            <person name="Gonzalez A."/>
            <person name="DeCock H."/>
            <person name="Restrepo S."/>
            <person name="Celis A."/>
        </authorList>
    </citation>
    <scope>NUCLEOTIDE SEQUENCE [LARGE SCALE GENOMIC DNA]</scope>
    <source>
        <strain evidence="3 4">CBS 1879</strain>
    </source>
</reference>
<dbReference type="PANTHER" id="PTHR47978">
    <property type="match status" value="1"/>
</dbReference>
<dbReference type="VEuPathDB" id="FungiDB:Malapachy_0113"/>
<dbReference type="PROSITE" id="PS51419">
    <property type="entry name" value="RAB"/>
    <property type="match status" value="1"/>
</dbReference>
<keyword evidence="1" id="KW-0547">Nucleotide-binding</keyword>
<feature type="compositionally biased region" description="Polar residues" evidence="2">
    <location>
        <begin position="8"/>
        <end position="20"/>
    </location>
</feature>
<evidence type="ECO:0000313" key="4">
    <source>
        <dbReference type="Proteomes" id="UP000037751"/>
    </source>
</evidence>
<dbReference type="STRING" id="77020.A0A0M9VNU4"/>
<dbReference type="InterPro" id="IPR001806">
    <property type="entry name" value="Small_GTPase"/>
</dbReference>
<dbReference type="GO" id="GO:0003924">
    <property type="term" value="F:GTPase activity"/>
    <property type="evidence" value="ECO:0007669"/>
    <property type="project" value="InterPro"/>
</dbReference>
<comment type="caution">
    <text evidence="3">The sequence shown here is derived from an EMBL/GenBank/DDBJ whole genome shotgun (WGS) entry which is preliminary data.</text>
</comment>
<feature type="compositionally biased region" description="Basic and acidic residues" evidence="2">
    <location>
        <begin position="172"/>
        <end position="181"/>
    </location>
</feature>
<evidence type="ECO:0000313" key="3">
    <source>
        <dbReference type="EMBL" id="KOS13532.1"/>
    </source>
</evidence>
<dbReference type="PROSITE" id="PS51421">
    <property type="entry name" value="RAS"/>
    <property type="match status" value="1"/>
</dbReference>
<dbReference type="SMART" id="SM00176">
    <property type="entry name" value="RAN"/>
    <property type="match status" value="1"/>
</dbReference>
<dbReference type="InterPro" id="IPR005225">
    <property type="entry name" value="Small_GTP-bd"/>
</dbReference>
<proteinExistence type="predicted"/>
<dbReference type="SMART" id="SM00175">
    <property type="entry name" value="RAB"/>
    <property type="match status" value="1"/>
</dbReference>
<feature type="region of interest" description="Disordered" evidence="2">
    <location>
        <begin position="1"/>
        <end position="22"/>
    </location>
</feature>
<accession>A0A0M9VNU4</accession>
<dbReference type="Pfam" id="PF00071">
    <property type="entry name" value="Ras"/>
    <property type="match status" value="1"/>
</dbReference>
<dbReference type="GO" id="GO:0005525">
    <property type="term" value="F:GTP binding"/>
    <property type="evidence" value="ECO:0007669"/>
    <property type="project" value="InterPro"/>
</dbReference>
<organism evidence="3 4">
    <name type="scientific">Malassezia pachydermatis</name>
    <dbReference type="NCBI Taxonomy" id="77020"/>
    <lineage>
        <taxon>Eukaryota</taxon>
        <taxon>Fungi</taxon>
        <taxon>Dikarya</taxon>
        <taxon>Basidiomycota</taxon>
        <taxon>Ustilaginomycotina</taxon>
        <taxon>Malasseziomycetes</taxon>
        <taxon>Malasseziales</taxon>
        <taxon>Malasseziaceae</taxon>
        <taxon>Malassezia</taxon>
    </lineage>
</organism>
<dbReference type="FunFam" id="3.40.50.300:FF:000823">
    <property type="entry name" value="Small GTPase RAB, putative"/>
    <property type="match status" value="1"/>
</dbReference>
<dbReference type="PRINTS" id="PR00449">
    <property type="entry name" value="RASTRNSFRMNG"/>
</dbReference>
<dbReference type="NCBIfam" id="TIGR00231">
    <property type="entry name" value="small_GTP"/>
    <property type="match status" value="1"/>
</dbReference>
<feature type="region of interest" description="Disordered" evidence="2">
    <location>
        <begin position="151"/>
        <end position="185"/>
    </location>
</feature>
<dbReference type="InterPro" id="IPR027417">
    <property type="entry name" value="P-loop_NTPase"/>
</dbReference>
<dbReference type="AlphaFoldDB" id="A0A0M9VNU4"/>
<dbReference type="GeneID" id="28726521"/>
<protein>
    <submittedName>
        <fullName evidence="3">Gtp-binding protein ypt5</fullName>
    </submittedName>
</protein>
<feature type="compositionally biased region" description="Acidic residues" evidence="2">
    <location>
        <begin position="160"/>
        <end position="171"/>
    </location>
</feature>
<dbReference type="CDD" id="cd01860">
    <property type="entry name" value="Rab5_related"/>
    <property type="match status" value="1"/>
</dbReference>
<sequence>MVAADASNAVTTQTDTTSTEPVKDLRPIQTKLVLLGESAVGKTSVVHRFVQDEFQENREPTIGAAFLTQRCRLEDRIIKFEIWDTAGQERFHSLAPMYYRNAQASAVVYDVTKAASFEKAKNWVKELQRQANPNIIIALVGNKIDLLSESTEAAPTDDGATTEEETDDEAESDKIEREVPRSEAQQYADEAGLLFFETSAKTGEGVLETFTEIAKHIPLDTKPKAIGSAGNTGPARNELVDLQRRNTMPMREGCNC</sequence>
<dbReference type="Proteomes" id="UP000037751">
    <property type="component" value="Unassembled WGS sequence"/>
</dbReference>
<dbReference type="SMART" id="SM00173">
    <property type="entry name" value="RAS"/>
    <property type="match status" value="1"/>
</dbReference>
<keyword evidence="4" id="KW-1185">Reference proteome</keyword>
<dbReference type="RefSeq" id="XP_017991164.1">
    <property type="nucleotide sequence ID" value="XM_018134646.1"/>
</dbReference>
<dbReference type="OrthoDB" id="63533at2759"/>
<evidence type="ECO:0000256" key="2">
    <source>
        <dbReference type="SAM" id="MobiDB-lite"/>
    </source>
</evidence>
<dbReference type="SUPFAM" id="SSF52540">
    <property type="entry name" value="P-loop containing nucleoside triphosphate hydrolases"/>
    <property type="match status" value="1"/>
</dbReference>
<dbReference type="SMART" id="SM00174">
    <property type="entry name" value="RHO"/>
    <property type="match status" value="1"/>
</dbReference>